<feature type="region of interest" description="Disordered" evidence="1">
    <location>
        <begin position="355"/>
        <end position="391"/>
    </location>
</feature>
<name>A0A6N7PP96_9BACT</name>
<feature type="compositionally biased region" description="Basic residues" evidence="1">
    <location>
        <begin position="367"/>
        <end position="380"/>
    </location>
</feature>
<accession>A0A6N7PP96</accession>
<feature type="compositionally biased region" description="Low complexity" evidence="1">
    <location>
        <begin position="79"/>
        <end position="89"/>
    </location>
</feature>
<dbReference type="GO" id="GO:0051082">
    <property type="term" value="F:unfolded protein binding"/>
    <property type="evidence" value="ECO:0007669"/>
    <property type="project" value="TreeGrafter"/>
</dbReference>
<feature type="compositionally biased region" description="Basic and acidic residues" evidence="1">
    <location>
        <begin position="211"/>
        <end position="249"/>
    </location>
</feature>
<dbReference type="EMBL" id="WJIE01000002">
    <property type="protein sequence ID" value="MRG92130.1"/>
    <property type="molecule type" value="Genomic_DNA"/>
</dbReference>
<comment type="caution">
    <text evidence="2">The sequence shown here is derived from an EMBL/GenBank/DDBJ whole genome shotgun (WGS) entry which is preliminary data.</text>
</comment>
<feature type="region of interest" description="Disordered" evidence="1">
    <location>
        <begin position="1"/>
        <end position="21"/>
    </location>
</feature>
<dbReference type="InterPro" id="IPR052211">
    <property type="entry name" value="Cpx_auxiliary_protein"/>
</dbReference>
<proteinExistence type="predicted"/>
<evidence type="ECO:0000256" key="1">
    <source>
        <dbReference type="SAM" id="MobiDB-lite"/>
    </source>
</evidence>
<evidence type="ECO:0000313" key="3">
    <source>
        <dbReference type="Proteomes" id="UP000440224"/>
    </source>
</evidence>
<keyword evidence="3" id="KW-1185">Reference proteome</keyword>
<feature type="region of interest" description="Disordered" evidence="1">
    <location>
        <begin position="79"/>
        <end position="107"/>
    </location>
</feature>
<dbReference type="GO" id="GO:0030288">
    <property type="term" value="C:outer membrane-bounded periplasmic space"/>
    <property type="evidence" value="ECO:0007669"/>
    <property type="project" value="TreeGrafter"/>
</dbReference>
<organism evidence="2 3">
    <name type="scientific">Polyangium spumosum</name>
    <dbReference type="NCBI Taxonomy" id="889282"/>
    <lineage>
        <taxon>Bacteria</taxon>
        <taxon>Pseudomonadati</taxon>
        <taxon>Myxococcota</taxon>
        <taxon>Polyangia</taxon>
        <taxon>Polyangiales</taxon>
        <taxon>Polyangiaceae</taxon>
        <taxon>Polyangium</taxon>
    </lineage>
</organism>
<dbReference type="Gene3D" id="1.20.120.1490">
    <property type="match status" value="2"/>
</dbReference>
<dbReference type="InterPro" id="IPR025961">
    <property type="entry name" value="Metal_resist"/>
</dbReference>
<dbReference type="PANTHER" id="PTHR38102">
    <property type="entry name" value="PERIPLASMIC CHAPERONE SPY"/>
    <property type="match status" value="1"/>
</dbReference>
<dbReference type="Proteomes" id="UP000440224">
    <property type="component" value="Unassembled WGS sequence"/>
</dbReference>
<evidence type="ECO:0000313" key="2">
    <source>
        <dbReference type="EMBL" id="MRG92130.1"/>
    </source>
</evidence>
<feature type="region of interest" description="Disordered" evidence="1">
    <location>
        <begin position="211"/>
        <end position="250"/>
    </location>
</feature>
<reference evidence="2 3" key="1">
    <citation type="submission" date="2019-10" db="EMBL/GenBank/DDBJ databases">
        <title>A soil myxobacterium in the family Polyangiaceae.</title>
        <authorList>
            <person name="Li Y."/>
            <person name="Wang J."/>
        </authorList>
    </citation>
    <scope>NUCLEOTIDE SEQUENCE [LARGE SCALE GENOMIC DNA]</scope>
    <source>
        <strain evidence="2 3">DSM 14734</strain>
    </source>
</reference>
<feature type="compositionally biased region" description="Basic residues" evidence="1">
    <location>
        <begin position="94"/>
        <end position="105"/>
    </location>
</feature>
<sequence>MRNTTPPSPDGLDTENIAPWRRDPGARSVSWIETSLMVAERGPGETMKLPRTLKFFAPLTFALALALGGCASASPDEEVASAAEAASETESPHAHGKFGRHHGGGHHLLGAALHELDDLTPEQRKTIEGAMQSLDGTHEADRQAFHKALADGVRAGKIDEAAVKAKLGDTEKLASERRAAVVKALGTLHATLTPAQRVALATHVEERMEKFAGKHGPEGMKRGRHHGPEDGERGPRGPEGMKRGPRGEHGPMGFFLHGLELREEQKTQIHAALEASRPEKPEMHGKMDKEAWAKKHEEHRARMKAAIASFRTDTFDAEALLPPKDARPMPMMMGDHLVKALSAIVPVLDEGQRGALAQRIEEGPKMPHFRGKRGGKHGRHHEGATQAPPSR</sequence>
<dbReference type="AlphaFoldDB" id="A0A6N7PP96"/>
<protein>
    <submittedName>
        <fullName evidence="2">Periplasmic heavy metal sensor</fullName>
    </submittedName>
</protein>
<dbReference type="PANTHER" id="PTHR38102:SF1">
    <property type="entry name" value="PERIPLASMIC CHAPERONE SPY"/>
    <property type="match status" value="1"/>
</dbReference>
<dbReference type="Pfam" id="PF13801">
    <property type="entry name" value="Metal_resist"/>
    <property type="match status" value="1"/>
</dbReference>
<dbReference type="OrthoDB" id="5512888at2"/>
<gene>
    <name evidence="2" type="ORF">GF068_09345</name>
</gene>